<dbReference type="RefSeq" id="XP_046122701.1">
    <property type="nucleotide sequence ID" value="XM_046261821.1"/>
</dbReference>
<keyword evidence="2" id="KW-1185">Reference proteome</keyword>
<accession>A0A9P8CTX4</accession>
<dbReference type="AlphaFoldDB" id="A0A9P8CTX4"/>
<gene>
    <name evidence="1" type="ORF">F5Z01DRAFT_631874</name>
</gene>
<evidence type="ECO:0000313" key="2">
    <source>
        <dbReference type="Proteomes" id="UP000887229"/>
    </source>
</evidence>
<dbReference type="GeneID" id="70292724"/>
<dbReference type="Proteomes" id="UP000887229">
    <property type="component" value="Unassembled WGS sequence"/>
</dbReference>
<reference evidence="1" key="1">
    <citation type="journal article" date="2021" name="IMA Fungus">
        <title>Genomic characterization of three marine fungi, including Emericellopsis atlantica sp. nov. with signatures of a generalist lifestyle and marine biomass degradation.</title>
        <authorList>
            <person name="Hagestad O.C."/>
            <person name="Hou L."/>
            <person name="Andersen J.H."/>
            <person name="Hansen E.H."/>
            <person name="Altermark B."/>
            <person name="Li C."/>
            <person name="Kuhnert E."/>
            <person name="Cox R.J."/>
            <person name="Crous P.W."/>
            <person name="Spatafora J.W."/>
            <person name="Lail K."/>
            <person name="Amirebrahimi M."/>
            <person name="Lipzen A."/>
            <person name="Pangilinan J."/>
            <person name="Andreopoulos W."/>
            <person name="Hayes R.D."/>
            <person name="Ng V."/>
            <person name="Grigoriev I.V."/>
            <person name="Jackson S.A."/>
            <person name="Sutton T.D.S."/>
            <person name="Dobson A.D.W."/>
            <person name="Rama T."/>
        </authorList>
    </citation>
    <scope>NUCLEOTIDE SEQUENCE</scope>
    <source>
        <strain evidence="1">TS7</strain>
    </source>
</reference>
<sequence>MTSARIDPVRERLLGESISELCRLIAKPIPEAKLTSFNGDISDRIITPLNALSNHLIREDERSSESGKLSKNIIAPECECAVCEMSWLSTWRQTTTDVSQDEARQQRTQGKTESYAKANYMSVVTNLDDATARLTELLELTQGMKEALRLVLEQHGNAVYRAWFRNEKKRRAITEQACPTLYPYSRPPAHVAVGPEELRTYLSSLINIRAPVPEIFSPMLLPWLDTESLVEEPHRLIALLHARTAHGPQEWFAHDFQQTDVTWRHWTTPFVYAPFYVSVKAGSFGEVMFCGLEEAHALGIIGYPRARAVLEAQYVLMRYLSQLVVHMLATASTSELKNHRGTDDLLKEAKLQFKQAGSVTLGSPHYYQAFRSPAHVDFSALYLDACARLEEASSHFERLQPRPAKMAELIEGEIHTYLIMVQICNVLYRLCDIVAPSTTTFTAEVVADIVHLGGLVRLYIQLCSSSVVADMRIENVFLGNNPQPQVKRTNRRGQCPAHMLEYEPLYWCVSSMLRAPHDGYKVDYTFLFTMFEELMNVPENRAKRFVSPQLHRTISSMAGAHEIAISLERMRPYVAYDFAGAQISKNRRFDFDDSHSGWSLNDERRGPGKCLCCNEPAGSRDRLVAIHAEFLEPFELLTLPQRSNPSAWLAYHEKSHELLGTLWTNLREHFFENDALFLRGVVSDADFDFLDHHAQADHVKLLRLERAALEMQIKTETERKVVHIPRSSTHVFGRNKMPVRKSKTKTRTDAELDEELRKMVFNLTLDTDHEAEEDEKLHTVDHVEVAKIKTTRRAYDLIRHLYPTTAEESGRTYPWDKFVAAMGDLRFTATNCGGSAWPFPSSSRWVGNRSHLNNWTWYDFGETNYARTTVHDWTPMGFLFGDGVVDWKKKPATYKVLGACSPFNNPSAPSTTSVTYSNGHVHFHVHILDEVLDSEDADRTRLSPPACSSPTIEPAKGYTYYSIVSS</sequence>
<dbReference type="OrthoDB" id="2922289at2759"/>
<protein>
    <submittedName>
        <fullName evidence="1">Uncharacterized protein</fullName>
    </submittedName>
</protein>
<organism evidence="1 2">
    <name type="scientific">Emericellopsis atlantica</name>
    <dbReference type="NCBI Taxonomy" id="2614577"/>
    <lineage>
        <taxon>Eukaryota</taxon>
        <taxon>Fungi</taxon>
        <taxon>Dikarya</taxon>
        <taxon>Ascomycota</taxon>
        <taxon>Pezizomycotina</taxon>
        <taxon>Sordariomycetes</taxon>
        <taxon>Hypocreomycetidae</taxon>
        <taxon>Hypocreales</taxon>
        <taxon>Bionectriaceae</taxon>
        <taxon>Emericellopsis</taxon>
    </lineage>
</organism>
<proteinExistence type="predicted"/>
<dbReference type="EMBL" id="MU251242">
    <property type="protein sequence ID" value="KAG9258777.1"/>
    <property type="molecule type" value="Genomic_DNA"/>
</dbReference>
<evidence type="ECO:0000313" key="1">
    <source>
        <dbReference type="EMBL" id="KAG9258777.1"/>
    </source>
</evidence>
<comment type="caution">
    <text evidence="1">The sequence shown here is derived from an EMBL/GenBank/DDBJ whole genome shotgun (WGS) entry which is preliminary data.</text>
</comment>
<name>A0A9P8CTX4_9HYPO</name>